<dbReference type="AlphaFoldDB" id="A0A6I8LFQ2"/>
<dbReference type="SUPFAM" id="SSF54593">
    <property type="entry name" value="Glyoxalase/Bleomycin resistance protein/Dihydroxybiphenyl dioxygenase"/>
    <property type="match status" value="1"/>
</dbReference>
<evidence type="ECO:0000313" key="3">
    <source>
        <dbReference type="Proteomes" id="UP000399805"/>
    </source>
</evidence>
<reference evidence="2 3" key="1">
    <citation type="submission" date="2019-09" db="EMBL/GenBank/DDBJ databases">
        <authorList>
            <person name="Leyn A S."/>
        </authorList>
    </citation>
    <scope>NUCLEOTIDE SEQUENCE [LARGE SCALE GENOMIC DNA]</scope>
    <source>
        <strain evidence="2">AA231_1</strain>
    </source>
</reference>
<dbReference type="InterPro" id="IPR029068">
    <property type="entry name" value="Glyas_Bleomycin-R_OHBP_Dase"/>
</dbReference>
<evidence type="ECO:0000259" key="1">
    <source>
        <dbReference type="PROSITE" id="PS51819"/>
    </source>
</evidence>
<protein>
    <recommendedName>
        <fullName evidence="1">VOC domain-containing protein</fullName>
    </recommendedName>
</protein>
<dbReference type="RefSeq" id="WP_155541629.1">
    <property type="nucleotide sequence ID" value="NZ_CABVGP010000001.1"/>
</dbReference>
<dbReference type="PROSITE" id="PS51819">
    <property type="entry name" value="VOC"/>
    <property type="match status" value="1"/>
</dbReference>
<keyword evidence="3" id="KW-1185">Reference proteome</keyword>
<accession>A0A6I8LFQ2</accession>
<dbReference type="CDD" id="cd06587">
    <property type="entry name" value="VOC"/>
    <property type="match status" value="1"/>
</dbReference>
<dbReference type="InterPro" id="IPR037523">
    <property type="entry name" value="VOC_core"/>
</dbReference>
<dbReference type="InterPro" id="IPR004360">
    <property type="entry name" value="Glyas_Fos-R_dOase_dom"/>
</dbReference>
<organism evidence="2 3">
    <name type="scientific">Amycolatopsis camponoti</name>
    <dbReference type="NCBI Taxonomy" id="2606593"/>
    <lineage>
        <taxon>Bacteria</taxon>
        <taxon>Bacillati</taxon>
        <taxon>Actinomycetota</taxon>
        <taxon>Actinomycetes</taxon>
        <taxon>Pseudonocardiales</taxon>
        <taxon>Pseudonocardiaceae</taxon>
        <taxon>Amycolatopsis</taxon>
    </lineage>
</organism>
<dbReference type="EMBL" id="CABVGP010000001">
    <property type="protein sequence ID" value="VVJ16264.1"/>
    <property type="molecule type" value="Genomic_DNA"/>
</dbReference>
<sequence>MITFAGMSLPVTDLDRSVPFYESLGFAVEVRNGRFVLLRLESGTLGLLELGAVVSREADRLRRFVQVELLADDLDELYADFVARGVPVTGPPRDRGFERQLQLRDPDGFTVEFADRSPRG</sequence>
<dbReference type="Pfam" id="PF00903">
    <property type="entry name" value="Glyoxalase"/>
    <property type="match status" value="1"/>
</dbReference>
<dbReference type="Proteomes" id="UP000399805">
    <property type="component" value="Unassembled WGS sequence"/>
</dbReference>
<feature type="domain" description="VOC" evidence="1">
    <location>
        <begin position="3"/>
        <end position="116"/>
    </location>
</feature>
<evidence type="ECO:0000313" key="2">
    <source>
        <dbReference type="EMBL" id="VVJ16264.1"/>
    </source>
</evidence>
<name>A0A6I8LFQ2_9PSEU</name>
<gene>
    <name evidence="2" type="ORF">AA23TX_01285</name>
</gene>
<proteinExistence type="predicted"/>
<dbReference type="Gene3D" id="3.10.180.10">
    <property type="entry name" value="2,3-Dihydroxybiphenyl 1,2-Dioxygenase, domain 1"/>
    <property type="match status" value="1"/>
</dbReference>